<dbReference type="EMBL" id="VCGU01000458">
    <property type="protein sequence ID" value="TRY64266.1"/>
    <property type="molecule type" value="Genomic_DNA"/>
</dbReference>
<comment type="subcellular location">
    <subcellularLocation>
        <location evidence="3">Endoplasmic reticulum lumen</location>
    </subcellularLocation>
</comment>
<keyword evidence="14" id="KW-1185">Reference proteome</keyword>
<keyword evidence="6" id="KW-0479">Metal-binding</keyword>
<dbReference type="Pfam" id="PF08336">
    <property type="entry name" value="P4Ha_N"/>
    <property type="match status" value="1"/>
</dbReference>
<evidence type="ECO:0000256" key="2">
    <source>
        <dbReference type="ARBA" id="ARBA00002035"/>
    </source>
</evidence>
<evidence type="ECO:0000256" key="9">
    <source>
        <dbReference type="ARBA" id="ARBA00023002"/>
    </source>
</evidence>
<keyword evidence="10" id="KW-0408">Iron</keyword>
<dbReference type="GO" id="GO:0005788">
    <property type="term" value="C:endoplasmic reticulum lumen"/>
    <property type="evidence" value="ECO:0007669"/>
    <property type="project" value="UniProtKB-SubCell"/>
</dbReference>
<gene>
    <name evidence="13" type="ORF">TCAL_03575</name>
</gene>
<dbReference type="GO" id="GO:0031418">
    <property type="term" value="F:L-ascorbic acid binding"/>
    <property type="evidence" value="ECO:0007669"/>
    <property type="project" value="UniProtKB-KW"/>
</dbReference>
<evidence type="ECO:0000256" key="5">
    <source>
        <dbReference type="ARBA" id="ARBA00012269"/>
    </source>
</evidence>
<keyword evidence="7" id="KW-0847">Vitamin C</keyword>
<keyword evidence="8" id="KW-0223">Dioxygenase</keyword>
<comment type="cofactor">
    <cofactor evidence="1">
        <name>L-ascorbate</name>
        <dbReference type="ChEBI" id="CHEBI:38290"/>
    </cofactor>
</comment>
<dbReference type="InterPro" id="IPR044862">
    <property type="entry name" value="Pro_4_hyd_alph_FE2OG_OXY"/>
</dbReference>
<evidence type="ECO:0000259" key="12">
    <source>
        <dbReference type="PROSITE" id="PS51471"/>
    </source>
</evidence>
<evidence type="ECO:0000256" key="4">
    <source>
        <dbReference type="ARBA" id="ARBA00006511"/>
    </source>
</evidence>
<dbReference type="PANTHER" id="PTHR10869">
    <property type="entry name" value="PROLYL 4-HYDROXYLASE ALPHA SUBUNIT"/>
    <property type="match status" value="1"/>
</dbReference>
<evidence type="ECO:0000256" key="8">
    <source>
        <dbReference type="ARBA" id="ARBA00022964"/>
    </source>
</evidence>
<dbReference type="OMA" id="MDIRINC"/>
<dbReference type="InterPro" id="IPR013547">
    <property type="entry name" value="P4H_N"/>
</dbReference>
<evidence type="ECO:0000256" key="10">
    <source>
        <dbReference type="ARBA" id="ARBA00023004"/>
    </source>
</evidence>
<dbReference type="GO" id="GO:0004656">
    <property type="term" value="F:procollagen-proline 4-dioxygenase activity"/>
    <property type="evidence" value="ECO:0007669"/>
    <property type="project" value="UniProtKB-EC"/>
</dbReference>
<proteinExistence type="inferred from homology"/>
<feature type="non-terminal residue" evidence="13">
    <location>
        <position position="555"/>
    </location>
</feature>
<evidence type="ECO:0000313" key="14">
    <source>
        <dbReference type="Proteomes" id="UP000318571"/>
    </source>
</evidence>
<evidence type="ECO:0000256" key="3">
    <source>
        <dbReference type="ARBA" id="ARBA00004319"/>
    </source>
</evidence>
<reference evidence="13 14" key="1">
    <citation type="journal article" date="2018" name="Nat. Ecol. Evol.">
        <title>Genomic signatures of mitonuclear coevolution across populations of Tigriopus californicus.</title>
        <authorList>
            <person name="Barreto F.S."/>
            <person name="Watson E.T."/>
            <person name="Lima T.G."/>
            <person name="Willett C.S."/>
            <person name="Edmands S."/>
            <person name="Li W."/>
            <person name="Burton R.S."/>
        </authorList>
    </citation>
    <scope>NUCLEOTIDE SEQUENCE [LARGE SCALE GENOMIC DNA]</scope>
    <source>
        <strain evidence="13 14">San Diego</strain>
    </source>
</reference>
<evidence type="ECO:0000256" key="11">
    <source>
        <dbReference type="SAM" id="SignalP"/>
    </source>
</evidence>
<feature type="domain" description="Fe2OG dioxygenase" evidence="12">
    <location>
        <begin position="434"/>
        <end position="542"/>
    </location>
</feature>
<dbReference type="PANTHER" id="PTHR10869:SF244">
    <property type="entry name" value="PROLYL 4-HYDROXYLASE SUBUNIT ALPHA-2"/>
    <property type="match status" value="1"/>
</dbReference>
<evidence type="ECO:0000256" key="7">
    <source>
        <dbReference type="ARBA" id="ARBA00022896"/>
    </source>
</evidence>
<feature type="chain" id="PRO_5021846283" description="procollagen-proline 4-dioxygenase" evidence="11">
    <location>
        <begin position="20"/>
        <end position="555"/>
    </location>
</feature>
<dbReference type="EC" id="1.14.11.2" evidence="5"/>
<dbReference type="InterPro" id="IPR005123">
    <property type="entry name" value="Oxoglu/Fe-dep_dioxygenase_dom"/>
</dbReference>
<dbReference type="Gene3D" id="6.10.140.1460">
    <property type="match status" value="1"/>
</dbReference>
<dbReference type="AlphaFoldDB" id="A0A553NFP3"/>
<protein>
    <recommendedName>
        <fullName evidence="5">procollagen-proline 4-dioxygenase</fullName>
        <ecNumber evidence="5">1.14.11.2</ecNumber>
    </recommendedName>
</protein>
<comment type="function">
    <text evidence="2">Catalyzes the post-translational formation of 4-hydroxyproline in -Xaa-Pro-Gly- sequences in collagens and other proteins.</text>
</comment>
<dbReference type="SMART" id="SM00702">
    <property type="entry name" value="P4Hc"/>
    <property type="match status" value="1"/>
</dbReference>
<dbReference type="STRING" id="6832.A0A553NFP3"/>
<keyword evidence="9" id="KW-0560">Oxidoreductase</keyword>
<dbReference type="Proteomes" id="UP000318571">
    <property type="component" value="Chromosome 10"/>
</dbReference>
<dbReference type="InterPro" id="IPR045054">
    <property type="entry name" value="P4HA-like"/>
</dbReference>
<dbReference type="GO" id="GO:0005506">
    <property type="term" value="F:iron ion binding"/>
    <property type="evidence" value="ECO:0007669"/>
    <property type="project" value="InterPro"/>
</dbReference>
<feature type="signal peptide" evidence="11">
    <location>
        <begin position="1"/>
        <end position="19"/>
    </location>
</feature>
<name>A0A553NFP3_TIGCA</name>
<evidence type="ECO:0000313" key="13">
    <source>
        <dbReference type="EMBL" id="TRY64266.1"/>
    </source>
</evidence>
<accession>A0A553NFP3</accession>
<evidence type="ECO:0000256" key="6">
    <source>
        <dbReference type="ARBA" id="ARBA00022723"/>
    </source>
</evidence>
<dbReference type="PROSITE" id="PS51471">
    <property type="entry name" value="FE2OG_OXY"/>
    <property type="match status" value="1"/>
</dbReference>
<keyword evidence="11" id="KW-0732">Signal</keyword>
<sequence length="555" mass="63771">MQVFGVIFIVLSVCRSNLATYGGHDLFTSLGQLNELWKNEVLVIKNMKKAIQNMDEIKASLVKYIKSHEDAQLNQEPNFDYLGQPINGYLMIRHVALGWQEVREQVFKVENETRQIFDELKDREKEKLPDEHDIHGAAYGLARLHSLYSLNSTQMIENGVIEAKIKNGIHALSEPSVMKLTAWDLDLIARQGKTQGLYNTMVDFYGVLVDKFRGEELSKEKPFETFMASKRNLTDIQQDIRHAKILHDETLIRRGSRSGARTHDLPLDPKLRKKKKFKKKTFELKDPITDEERAENHRQLEMPEVKQKADLQKELLCTGVTFRTANDTKDLFCTYAHNNSPWLRLGPMKVEIQSKEPYIAVLRELMYPHECDNITRFLGPHLDFPPGRMNPRHMINDWTMKNAWPNEAHNIHLEKMTRRVEHISGLHASSFKEESDAFMCGNYGIGGHYGTHPDFSKWNPNAFMDAKSRVNRISTVMTVLDAPIAGGATVWPFLGVSIFPEKGSAAFWFNLKSDGRPDYLTLHAACPVLLGQKWIAPFRFIYKYEKLHSTSCNVA</sequence>
<organism evidence="13 14">
    <name type="scientific">Tigriopus californicus</name>
    <name type="common">Marine copepod</name>
    <dbReference type="NCBI Taxonomy" id="6832"/>
    <lineage>
        <taxon>Eukaryota</taxon>
        <taxon>Metazoa</taxon>
        <taxon>Ecdysozoa</taxon>
        <taxon>Arthropoda</taxon>
        <taxon>Crustacea</taxon>
        <taxon>Multicrustacea</taxon>
        <taxon>Hexanauplia</taxon>
        <taxon>Copepoda</taxon>
        <taxon>Harpacticoida</taxon>
        <taxon>Harpacticidae</taxon>
        <taxon>Tigriopus</taxon>
    </lineage>
</organism>
<comment type="caution">
    <text evidence="13">The sequence shown here is derived from an EMBL/GenBank/DDBJ whole genome shotgun (WGS) entry which is preliminary data.</text>
</comment>
<comment type="similarity">
    <text evidence="4">Belongs to the P4HA family.</text>
</comment>
<dbReference type="InterPro" id="IPR006620">
    <property type="entry name" value="Pro_4_hyd_alph"/>
</dbReference>
<evidence type="ECO:0000256" key="1">
    <source>
        <dbReference type="ARBA" id="ARBA00001961"/>
    </source>
</evidence>
<dbReference type="Pfam" id="PF13640">
    <property type="entry name" value="2OG-FeII_Oxy_3"/>
    <property type="match status" value="1"/>
</dbReference>
<dbReference type="Gene3D" id="2.60.120.620">
    <property type="entry name" value="q2cbj1_9rhob like domain"/>
    <property type="match status" value="1"/>
</dbReference>